<keyword evidence="11" id="KW-0966">Cell projection</keyword>
<evidence type="ECO:0000256" key="3">
    <source>
        <dbReference type="ARBA" id="ARBA00008281"/>
    </source>
</evidence>
<dbReference type="STRING" id="29539.SAMN02745716_2127"/>
<dbReference type="Proteomes" id="UP000222056">
    <property type="component" value="Unassembled WGS sequence"/>
</dbReference>
<evidence type="ECO:0000256" key="6">
    <source>
        <dbReference type="ARBA" id="ARBA00022692"/>
    </source>
</evidence>
<organism evidence="11 12">
    <name type="scientific">Thermoleophilum album</name>
    <dbReference type="NCBI Taxonomy" id="29539"/>
    <lineage>
        <taxon>Bacteria</taxon>
        <taxon>Bacillati</taxon>
        <taxon>Actinomycetota</taxon>
        <taxon>Thermoleophilia</taxon>
        <taxon>Thermoleophilales</taxon>
        <taxon>Thermoleophilaceae</taxon>
        <taxon>Thermoleophilum</taxon>
    </lineage>
</organism>
<comment type="function">
    <text evidence="1 10">Controls the rotational direction of flagella during chemotaxis.</text>
</comment>
<evidence type="ECO:0000256" key="7">
    <source>
        <dbReference type="ARBA" id="ARBA00022779"/>
    </source>
</evidence>
<dbReference type="RefSeq" id="WP_093119069.1">
    <property type="nucleotide sequence ID" value="NZ_FNWJ01000003.1"/>
</dbReference>
<keyword evidence="7 10" id="KW-0283">Flagellar rotation</keyword>
<dbReference type="AlphaFoldDB" id="A0A1H6G1U5"/>
<keyword evidence="12" id="KW-1185">Reference proteome</keyword>
<evidence type="ECO:0000256" key="8">
    <source>
        <dbReference type="ARBA" id="ARBA00022989"/>
    </source>
</evidence>
<dbReference type="EMBL" id="FNWJ01000003">
    <property type="protein sequence ID" value="SEH16253.1"/>
    <property type="molecule type" value="Genomic_DNA"/>
</dbReference>
<dbReference type="GO" id="GO:0071973">
    <property type="term" value="P:bacterial-type flagellum-dependent cell motility"/>
    <property type="evidence" value="ECO:0007669"/>
    <property type="project" value="InterPro"/>
</dbReference>
<keyword evidence="6" id="KW-0812">Transmembrane</keyword>
<evidence type="ECO:0000256" key="1">
    <source>
        <dbReference type="ARBA" id="ARBA00002254"/>
    </source>
</evidence>
<gene>
    <name evidence="11" type="ORF">SAMN02745716_2127</name>
</gene>
<evidence type="ECO:0000256" key="4">
    <source>
        <dbReference type="ARBA" id="ARBA00022475"/>
    </source>
</evidence>
<evidence type="ECO:0000256" key="9">
    <source>
        <dbReference type="ARBA" id="ARBA00023136"/>
    </source>
</evidence>
<sequence>MKKRVVITVALVAALGGGAYKFALAKPAEPEHKVDGFGYVLPREFVVNLDGDRFAKVSVSLLLLEDTVFPEEEGKPPEGFGPLEQEALVRDIVTDVITGTPASSLIRRSGRRRLKKRIVKRLRAETDVLVEDVLLMDVTVQ</sequence>
<keyword evidence="5 10" id="KW-0145">Chemotaxis</keyword>
<keyword evidence="8" id="KW-1133">Transmembrane helix</keyword>
<dbReference type="Pfam" id="PF03748">
    <property type="entry name" value="FliL"/>
    <property type="match status" value="1"/>
</dbReference>
<name>A0A1H6G1U5_THEAL</name>
<keyword evidence="11" id="KW-0969">Cilium</keyword>
<dbReference type="GO" id="GO:0006935">
    <property type="term" value="P:chemotaxis"/>
    <property type="evidence" value="ECO:0007669"/>
    <property type="project" value="UniProtKB-KW"/>
</dbReference>
<dbReference type="GO" id="GO:0005886">
    <property type="term" value="C:plasma membrane"/>
    <property type="evidence" value="ECO:0007669"/>
    <property type="project" value="UniProtKB-SubCell"/>
</dbReference>
<evidence type="ECO:0000256" key="10">
    <source>
        <dbReference type="RuleBase" id="RU364125"/>
    </source>
</evidence>
<protein>
    <recommendedName>
        <fullName evidence="10">Flagellar protein FliL</fullName>
    </recommendedName>
</protein>
<reference evidence="12" key="1">
    <citation type="submission" date="2016-10" db="EMBL/GenBank/DDBJ databases">
        <authorList>
            <person name="Varghese N."/>
            <person name="Submissions S."/>
        </authorList>
    </citation>
    <scope>NUCLEOTIDE SEQUENCE [LARGE SCALE GENOMIC DNA]</scope>
    <source>
        <strain evidence="12">ATCC 35263</strain>
    </source>
</reference>
<dbReference type="InterPro" id="IPR005503">
    <property type="entry name" value="FliL"/>
</dbReference>
<keyword evidence="9 10" id="KW-0472">Membrane</keyword>
<keyword evidence="4 10" id="KW-1003">Cell membrane</keyword>
<evidence type="ECO:0000256" key="2">
    <source>
        <dbReference type="ARBA" id="ARBA00004162"/>
    </source>
</evidence>
<accession>A0A1H6G1U5</accession>
<keyword evidence="11" id="KW-0282">Flagellum</keyword>
<evidence type="ECO:0000256" key="5">
    <source>
        <dbReference type="ARBA" id="ARBA00022500"/>
    </source>
</evidence>
<evidence type="ECO:0000313" key="12">
    <source>
        <dbReference type="Proteomes" id="UP000222056"/>
    </source>
</evidence>
<proteinExistence type="inferred from homology"/>
<dbReference type="GO" id="GO:0009425">
    <property type="term" value="C:bacterial-type flagellum basal body"/>
    <property type="evidence" value="ECO:0007669"/>
    <property type="project" value="InterPro"/>
</dbReference>
<evidence type="ECO:0000313" key="11">
    <source>
        <dbReference type="EMBL" id="SEH16253.1"/>
    </source>
</evidence>
<comment type="similarity">
    <text evidence="3 10">Belongs to the FliL family.</text>
</comment>
<comment type="subcellular location">
    <subcellularLocation>
        <location evidence="2">Cell membrane</location>
        <topology evidence="2">Single-pass membrane protein</topology>
    </subcellularLocation>
</comment>